<gene>
    <name evidence="1" type="ORF">RE474_01005</name>
</gene>
<dbReference type="EMBL" id="CP133592">
    <property type="protein sequence ID" value="WMW25329.1"/>
    <property type="molecule type" value="Genomic_DNA"/>
</dbReference>
<sequence length="55" mass="6322">MDSFCKDYSISYTVLDSFNNKFLFLPGTKSVPCDRDNAFRLMNLFELSGKRSMGN</sequence>
<evidence type="ECO:0000313" key="1">
    <source>
        <dbReference type="EMBL" id="WMW25329.1"/>
    </source>
</evidence>
<dbReference type="GeneID" id="84231252"/>
<dbReference type="AlphaFoldDB" id="A0AA51UKN9"/>
<evidence type="ECO:0000313" key="2">
    <source>
        <dbReference type="Proteomes" id="UP001182908"/>
    </source>
</evidence>
<name>A0AA51UKN9_9EURY</name>
<reference evidence="1 2" key="1">
    <citation type="submission" date="2023-08" db="EMBL/GenBank/DDBJ databases">
        <title>Methanolobus mangrovi sp. nov. and Methanolobus sediminis sp. nov, two novel methylotrophic methanogens isolated from mangrove sediments in China.</title>
        <authorList>
            <person name="Zhou J."/>
        </authorList>
    </citation>
    <scope>NUCLEOTIDE SEQUENCE [LARGE SCALE GENOMIC DNA]</scope>
    <source>
        <strain evidence="1 2">FTZ6</strain>
    </source>
</reference>
<dbReference type="RefSeq" id="WP_309311136.1">
    <property type="nucleotide sequence ID" value="NZ_CP133592.1"/>
</dbReference>
<proteinExistence type="predicted"/>
<accession>A0AA51UKN9</accession>
<protein>
    <submittedName>
        <fullName evidence="1">Uncharacterized protein</fullName>
    </submittedName>
</protein>
<dbReference type="Proteomes" id="UP001182908">
    <property type="component" value="Chromosome"/>
</dbReference>
<organism evidence="1 2">
    <name type="scientific">Methanolobus sediminis</name>
    <dbReference type="NCBI Taxonomy" id="3072978"/>
    <lineage>
        <taxon>Archaea</taxon>
        <taxon>Methanobacteriati</taxon>
        <taxon>Methanobacteriota</taxon>
        <taxon>Stenosarchaea group</taxon>
        <taxon>Methanomicrobia</taxon>
        <taxon>Methanosarcinales</taxon>
        <taxon>Methanosarcinaceae</taxon>
        <taxon>Methanolobus</taxon>
    </lineage>
</organism>
<keyword evidence="2" id="KW-1185">Reference proteome</keyword>
<dbReference type="KEGG" id="mseb:RE474_01005"/>